<dbReference type="Gene3D" id="3.40.50.2000">
    <property type="entry name" value="Glycogen Phosphorylase B"/>
    <property type="match status" value="1"/>
</dbReference>
<protein>
    <submittedName>
        <fullName evidence="2">Glycosyltransferase family 28 protein</fullName>
    </submittedName>
</protein>
<dbReference type="EMBL" id="CP022195">
    <property type="protein sequence ID" value="AWI86802.1"/>
    <property type="molecule type" value="Genomic_DNA"/>
</dbReference>
<dbReference type="Proteomes" id="UP000244915">
    <property type="component" value="Plasmid unnamed5"/>
</dbReference>
<dbReference type="KEGG" id="ypac:CEW88_23820"/>
<organism evidence="2 3">
    <name type="scientific">Alloyangia pacifica</name>
    <dbReference type="NCBI Taxonomy" id="311180"/>
    <lineage>
        <taxon>Bacteria</taxon>
        <taxon>Pseudomonadati</taxon>
        <taxon>Pseudomonadota</taxon>
        <taxon>Alphaproteobacteria</taxon>
        <taxon>Rhodobacterales</taxon>
        <taxon>Roseobacteraceae</taxon>
        <taxon>Alloyangia</taxon>
    </lineage>
</organism>
<dbReference type="Pfam" id="PF04101">
    <property type="entry name" value="Glyco_tran_28_C"/>
    <property type="match status" value="1"/>
</dbReference>
<evidence type="ECO:0000313" key="3">
    <source>
        <dbReference type="Proteomes" id="UP000244915"/>
    </source>
</evidence>
<feature type="domain" description="Glycosyl transferase family 28 C-terminal" evidence="1">
    <location>
        <begin position="57"/>
        <end position="110"/>
    </location>
</feature>
<sequence>MIFASVGTQLPFDRLIDALDAIAPELDEPIVAQTGVTAGSWPNLMVHAALPPAEFERRFAAARVVVAHAGVGTILSAKRLRKPLIIVPRRHGFGEHRNDHQLATAKHVEGLRGVHVAWEVNEIAPLLRAPALEPASEAPSPARDALVARLRGFLAETR</sequence>
<reference evidence="2 3" key="1">
    <citation type="submission" date="2017-06" db="EMBL/GenBank/DDBJ databases">
        <title>Yangia sp. YSBP01 complete genome sequence.</title>
        <authorList>
            <person name="Woo J.-H."/>
            <person name="Kim H.-S."/>
        </authorList>
    </citation>
    <scope>NUCLEOTIDE SEQUENCE [LARGE SCALE GENOMIC DNA]</scope>
    <source>
        <strain evidence="2 3">YSBP01</strain>
        <plasmid evidence="2 3">unnamed5</plasmid>
    </source>
</reference>
<accession>A0A2U8HM03</accession>
<dbReference type="OrthoDB" id="7186565at2"/>
<dbReference type="SUPFAM" id="SSF53756">
    <property type="entry name" value="UDP-Glycosyltransferase/glycogen phosphorylase"/>
    <property type="match status" value="1"/>
</dbReference>
<gene>
    <name evidence="2" type="ORF">CEW88_23820</name>
</gene>
<proteinExistence type="predicted"/>
<keyword evidence="2" id="KW-0808">Transferase</keyword>
<dbReference type="AlphaFoldDB" id="A0A2U8HM03"/>
<keyword evidence="2" id="KW-0614">Plasmid</keyword>
<name>A0A2U8HM03_9RHOB</name>
<dbReference type="GO" id="GO:0016758">
    <property type="term" value="F:hexosyltransferase activity"/>
    <property type="evidence" value="ECO:0007669"/>
    <property type="project" value="InterPro"/>
</dbReference>
<geneLocation type="plasmid" evidence="2 3">
    <name>unnamed5</name>
</geneLocation>
<dbReference type="InterPro" id="IPR007235">
    <property type="entry name" value="Glyco_trans_28_C"/>
</dbReference>
<dbReference type="RefSeq" id="WP_108970898.1">
    <property type="nucleotide sequence ID" value="NZ_CP022195.1"/>
</dbReference>
<evidence type="ECO:0000313" key="2">
    <source>
        <dbReference type="EMBL" id="AWI86802.1"/>
    </source>
</evidence>
<evidence type="ECO:0000259" key="1">
    <source>
        <dbReference type="Pfam" id="PF04101"/>
    </source>
</evidence>